<name>A0A9D4PRQ1_RHISA</name>
<dbReference type="Proteomes" id="UP000821837">
    <property type="component" value="Chromosome 5"/>
</dbReference>
<evidence type="ECO:0000313" key="3">
    <source>
        <dbReference type="Proteomes" id="UP000821837"/>
    </source>
</evidence>
<dbReference type="VEuPathDB" id="VectorBase:RSAN_050885"/>
<evidence type="ECO:0000259" key="1">
    <source>
        <dbReference type="Pfam" id="PF21787"/>
    </source>
</evidence>
<dbReference type="InterPro" id="IPR048365">
    <property type="entry name" value="TNP-like_RNaseH_N"/>
</dbReference>
<gene>
    <name evidence="2" type="ORF">HPB52_004740</name>
</gene>
<keyword evidence="3" id="KW-1185">Reference proteome</keyword>
<feature type="domain" description="Transposable element P transposase-like RNase H" evidence="1">
    <location>
        <begin position="3"/>
        <end position="89"/>
    </location>
</feature>
<dbReference type="Pfam" id="PF21787">
    <property type="entry name" value="TNP-like_RNaseH_N"/>
    <property type="match status" value="1"/>
</dbReference>
<accession>A0A9D4PRQ1</accession>
<proteinExistence type="predicted"/>
<sequence length="145" mass="15943">MDGFVDYGDEQATGMDQLADHGLVLMFVPLFEDWVQPIATFATKGAAPGKVLSELVISAVIQLHNHGASVLAVISDGAGNNRSMWSQLGISGKLDSTCHFIEHPLEPSQNIYFICDIPHVIKCIRNHLKKHTYGMIATNLGYKRH</sequence>
<dbReference type="EMBL" id="JABSTV010001251">
    <property type="protein sequence ID" value="KAH7951109.1"/>
    <property type="molecule type" value="Genomic_DNA"/>
</dbReference>
<comment type="caution">
    <text evidence="2">The sequence shown here is derived from an EMBL/GenBank/DDBJ whole genome shotgun (WGS) entry which is preliminary data.</text>
</comment>
<reference evidence="2" key="1">
    <citation type="journal article" date="2020" name="Cell">
        <title>Large-Scale Comparative Analyses of Tick Genomes Elucidate Their Genetic Diversity and Vector Capacities.</title>
        <authorList>
            <consortium name="Tick Genome and Microbiome Consortium (TIGMIC)"/>
            <person name="Jia N."/>
            <person name="Wang J."/>
            <person name="Shi W."/>
            <person name="Du L."/>
            <person name="Sun Y."/>
            <person name="Zhan W."/>
            <person name="Jiang J.F."/>
            <person name="Wang Q."/>
            <person name="Zhang B."/>
            <person name="Ji P."/>
            <person name="Bell-Sakyi L."/>
            <person name="Cui X.M."/>
            <person name="Yuan T.T."/>
            <person name="Jiang B.G."/>
            <person name="Yang W.F."/>
            <person name="Lam T.T."/>
            <person name="Chang Q.C."/>
            <person name="Ding S.J."/>
            <person name="Wang X.J."/>
            <person name="Zhu J.G."/>
            <person name="Ruan X.D."/>
            <person name="Zhao L."/>
            <person name="Wei J.T."/>
            <person name="Ye R.Z."/>
            <person name="Que T.C."/>
            <person name="Du C.H."/>
            <person name="Zhou Y.H."/>
            <person name="Cheng J.X."/>
            <person name="Dai P.F."/>
            <person name="Guo W.B."/>
            <person name="Han X.H."/>
            <person name="Huang E.J."/>
            <person name="Li L.F."/>
            <person name="Wei W."/>
            <person name="Gao Y.C."/>
            <person name="Liu J.Z."/>
            <person name="Shao H.Z."/>
            <person name="Wang X."/>
            <person name="Wang C.C."/>
            <person name="Yang T.C."/>
            <person name="Huo Q.B."/>
            <person name="Li W."/>
            <person name="Chen H.Y."/>
            <person name="Chen S.E."/>
            <person name="Zhou L.G."/>
            <person name="Ni X.B."/>
            <person name="Tian J.H."/>
            <person name="Sheng Y."/>
            <person name="Liu T."/>
            <person name="Pan Y.S."/>
            <person name="Xia L.Y."/>
            <person name="Li J."/>
            <person name="Zhao F."/>
            <person name="Cao W.C."/>
        </authorList>
    </citation>
    <scope>NUCLEOTIDE SEQUENCE</scope>
    <source>
        <strain evidence="2">Rsan-2018</strain>
    </source>
</reference>
<protein>
    <recommendedName>
        <fullName evidence="1">Transposable element P transposase-like RNase H domain-containing protein</fullName>
    </recommendedName>
</protein>
<dbReference type="AlphaFoldDB" id="A0A9D4PRQ1"/>
<organism evidence="2 3">
    <name type="scientific">Rhipicephalus sanguineus</name>
    <name type="common">Brown dog tick</name>
    <name type="synonym">Ixodes sanguineus</name>
    <dbReference type="NCBI Taxonomy" id="34632"/>
    <lineage>
        <taxon>Eukaryota</taxon>
        <taxon>Metazoa</taxon>
        <taxon>Ecdysozoa</taxon>
        <taxon>Arthropoda</taxon>
        <taxon>Chelicerata</taxon>
        <taxon>Arachnida</taxon>
        <taxon>Acari</taxon>
        <taxon>Parasitiformes</taxon>
        <taxon>Ixodida</taxon>
        <taxon>Ixodoidea</taxon>
        <taxon>Ixodidae</taxon>
        <taxon>Rhipicephalinae</taxon>
        <taxon>Rhipicephalus</taxon>
        <taxon>Rhipicephalus</taxon>
    </lineage>
</organism>
<evidence type="ECO:0000313" key="2">
    <source>
        <dbReference type="EMBL" id="KAH7951109.1"/>
    </source>
</evidence>
<reference evidence="2" key="2">
    <citation type="submission" date="2021-09" db="EMBL/GenBank/DDBJ databases">
        <authorList>
            <person name="Jia N."/>
            <person name="Wang J."/>
            <person name="Shi W."/>
            <person name="Du L."/>
            <person name="Sun Y."/>
            <person name="Zhan W."/>
            <person name="Jiang J."/>
            <person name="Wang Q."/>
            <person name="Zhang B."/>
            <person name="Ji P."/>
            <person name="Sakyi L.B."/>
            <person name="Cui X."/>
            <person name="Yuan T."/>
            <person name="Jiang B."/>
            <person name="Yang W."/>
            <person name="Lam T.T.-Y."/>
            <person name="Chang Q."/>
            <person name="Ding S."/>
            <person name="Wang X."/>
            <person name="Zhu J."/>
            <person name="Ruan X."/>
            <person name="Zhao L."/>
            <person name="Wei J."/>
            <person name="Que T."/>
            <person name="Du C."/>
            <person name="Cheng J."/>
            <person name="Dai P."/>
            <person name="Han X."/>
            <person name="Huang E."/>
            <person name="Gao Y."/>
            <person name="Liu J."/>
            <person name="Shao H."/>
            <person name="Ye R."/>
            <person name="Li L."/>
            <person name="Wei W."/>
            <person name="Wang X."/>
            <person name="Wang C."/>
            <person name="Huo Q."/>
            <person name="Li W."/>
            <person name="Guo W."/>
            <person name="Chen H."/>
            <person name="Chen S."/>
            <person name="Zhou L."/>
            <person name="Zhou L."/>
            <person name="Ni X."/>
            <person name="Tian J."/>
            <person name="Zhou Y."/>
            <person name="Sheng Y."/>
            <person name="Liu T."/>
            <person name="Pan Y."/>
            <person name="Xia L."/>
            <person name="Li J."/>
            <person name="Zhao F."/>
            <person name="Cao W."/>
        </authorList>
    </citation>
    <scope>NUCLEOTIDE SEQUENCE</scope>
    <source>
        <strain evidence="2">Rsan-2018</strain>
        <tissue evidence="2">Larvae</tissue>
    </source>
</reference>